<proteinExistence type="predicted"/>
<sequence>MDFQILFCFFLLFPFSSLMLIKEIKSGSDENKFRNYELYKAVFRPDGFESLENPSIIGSKLVEEDVVIRTFPSEASLYRENTELTKNMSMALESCCGSSKSSFDKTDVVMLTLMEKDIDNVTFNIIKSIRVDPLSVDFYPHKLPMEQVNIIVNTLLKWSIDDDVCKSVCNDLNRGLKVKSSDYDMFKDFCPKIGCPAFLEEIDYPKLLAETEKFLRTMKYLLLFGHPVPTRVFWGPAQATILEIDQKTLSLFPKLTENHYFIVTYIDTKTKQTRTRKIDECKIILN</sequence>
<dbReference type="Proteomes" id="UP000015104">
    <property type="component" value="Unassembled WGS sequence"/>
</dbReference>
<dbReference type="GeneID" id="112539962"/>
<accession>T1JW94</accession>
<keyword evidence="1" id="KW-0732">Signal</keyword>
<name>T1JW94_TETUR</name>
<reference evidence="2" key="2">
    <citation type="submission" date="2015-06" db="UniProtKB">
        <authorList>
            <consortium name="EnsemblMetazoa"/>
        </authorList>
    </citation>
    <scope>IDENTIFICATION</scope>
</reference>
<reference evidence="3" key="1">
    <citation type="submission" date="2011-08" db="EMBL/GenBank/DDBJ databases">
        <authorList>
            <person name="Rombauts S."/>
        </authorList>
    </citation>
    <scope>NUCLEOTIDE SEQUENCE</scope>
    <source>
        <strain evidence="3">London</strain>
    </source>
</reference>
<evidence type="ECO:0000313" key="3">
    <source>
        <dbReference type="Proteomes" id="UP000015104"/>
    </source>
</evidence>
<dbReference type="RefSeq" id="XP_025018591.1">
    <property type="nucleotide sequence ID" value="XM_025162823.1"/>
</dbReference>
<dbReference type="HOGENOM" id="CLU_080822_0_0_1"/>
<protein>
    <submittedName>
        <fullName evidence="2">Uncharacterized protein</fullName>
    </submittedName>
</protein>
<dbReference type="EnsemblMetazoa" id="tetur02g07460.1">
    <property type="protein sequence ID" value="tetur02g07460.1"/>
    <property type="gene ID" value="tetur02g07460"/>
</dbReference>
<feature type="chain" id="PRO_5004590876" evidence="1">
    <location>
        <begin position="19"/>
        <end position="286"/>
    </location>
</feature>
<evidence type="ECO:0000256" key="1">
    <source>
        <dbReference type="SAM" id="SignalP"/>
    </source>
</evidence>
<evidence type="ECO:0000313" key="2">
    <source>
        <dbReference type="EnsemblMetazoa" id="tetur02g07460.1"/>
    </source>
</evidence>
<dbReference type="EMBL" id="CAEY01000807">
    <property type="status" value="NOT_ANNOTATED_CDS"/>
    <property type="molecule type" value="Genomic_DNA"/>
</dbReference>
<dbReference type="KEGG" id="tut:112539962"/>
<organism evidence="2 3">
    <name type="scientific">Tetranychus urticae</name>
    <name type="common">Two-spotted spider mite</name>
    <dbReference type="NCBI Taxonomy" id="32264"/>
    <lineage>
        <taxon>Eukaryota</taxon>
        <taxon>Metazoa</taxon>
        <taxon>Ecdysozoa</taxon>
        <taxon>Arthropoda</taxon>
        <taxon>Chelicerata</taxon>
        <taxon>Arachnida</taxon>
        <taxon>Acari</taxon>
        <taxon>Acariformes</taxon>
        <taxon>Trombidiformes</taxon>
        <taxon>Prostigmata</taxon>
        <taxon>Eleutherengona</taxon>
        <taxon>Raphignathae</taxon>
        <taxon>Tetranychoidea</taxon>
        <taxon>Tetranychidae</taxon>
        <taxon>Tetranychus</taxon>
    </lineage>
</organism>
<dbReference type="AlphaFoldDB" id="T1JW94"/>
<keyword evidence="3" id="KW-1185">Reference proteome</keyword>
<feature type="signal peptide" evidence="1">
    <location>
        <begin position="1"/>
        <end position="18"/>
    </location>
</feature>